<proteinExistence type="predicted"/>
<dbReference type="KEGG" id="ttp:E6P07_01310"/>
<dbReference type="OrthoDB" id="4121056at1224"/>
<sequence>MKELIMLILIAIVAGLGYAFYQGHAHSVTFHYNCNLDIPWYDAIFLDATQCPHSTGH</sequence>
<evidence type="ECO:0000313" key="2">
    <source>
        <dbReference type="Proteomes" id="UP000426424"/>
    </source>
</evidence>
<reference evidence="1 2" key="1">
    <citation type="submission" date="2019-12" db="EMBL/GenBank/DDBJ databases">
        <title>The complete genome of the thermophilic, anoxygenic phototrophic gammaproteobacterium Thermochromatium tepidum.</title>
        <authorList>
            <person name="Sattley W.M."/>
            <person name="Swingley W.D."/>
            <person name="Burchell B.M."/>
            <person name="Gurbani S.A."/>
            <person name="Kujawa C.M."/>
            <person name="Nuccio D.A."/>
            <person name="Schladweiler J."/>
            <person name="Shaffer K.N."/>
            <person name="Stokes L.M."/>
            <person name="Touchman J.W."/>
            <person name="Blankenship R.E."/>
            <person name="Madigan M.T."/>
        </authorList>
    </citation>
    <scope>NUCLEOTIDE SEQUENCE [LARGE SCALE GENOMIC DNA]</scope>
    <source>
        <strain evidence="1 2">ATCC 43061</strain>
    </source>
</reference>
<gene>
    <name evidence="1" type="ORF">E6P07_01310</name>
</gene>
<dbReference type="AlphaFoldDB" id="A0A6I6EC64"/>
<evidence type="ECO:0000313" key="1">
    <source>
        <dbReference type="EMBL" id="QGU31750.1"/>
    </source>
</evidence>
<dbReference type="EMBL" id="CP039268">
    <property type="protein sequence ID" value="QGU31750.1"/>
    <property type="molecule type" value="Genomic_DNA"/>
</dbReference>
<dbReference type="Proteomes" id="UP000426424">
    <property type="component" value="Chromosome"/>
</dbReference>
<keyword evidence="2" id="KW-1185">Reference proteome</keyword>
<accession>A0A6I6EC64</accession>
<protein>
    <submittedName>
        <fullName evidence="1">Uncharacterized protein</fullName>
    </submittedName>
</protein>
<name>A0A6I6EC64_THETI</name>
<dbReference type="RefSeq" id="WP_153973949.1">
    <property type="nucleotide sequence ID" value="NZ_CP039268.1"/>
</dbReference>
<organism evidence="1 2">
    <name type="scientific">Thermochromatium tepidum ATCC 43061</name>
    <dbReference type="NCBI Taxonomy" id="316276"/>
    <lineage>
        <taxon>Bacteria</taxon>
        <taxon>Pseudomonadati</taxon>
        <taxon>Pseudomonadota</taxon>
        <taxon>Gammaproteobacteria</taxon>
        <taxon>Chromatiales</taxon>
        <taxon>Chromatiaceae</taxon>
        <taxon>Thermochromatium</taxon>
    </lineage>
</organism>